<evidence type="ECO:0000313" key="1">
    <source>
        <dbReference type="EMBL" id="JAH47152.1"/>
    </source>
</evidence>
<reference evidence="1" key="1">
    <citation type="submission" date="2014-11" db="EMBL/GenBank/DDBJ databases">
        <authorList>
            <person name="Amaro Gonzalez C."/>
        </authorList>
    </citation>
    <scope>NUCLEOTIDE SEQUENCE</scope>
</reference>
<protein>
    <recommendedName>
        <fullName evidence="2">5'-nucleotidase</fullName>
    </recommendedName>
</protein>
<dbReference type="SUPFAM" id="SSF56784">
    <property type="entry name" value="HAD-like"/>
    <property type="match status" value="1"/>
</dbReference>
<dbReference type="AlphaFoldDB" id="A0A0E9T0W9"/>
<name>A0A0E9T0W9_ANGAN</name>
<proteinExistence type="predicted"/>
<dbReference type="EMBL" id="GBXM01061425">
    <property type="protein sequence ID" value="JAH47152.1"/>
    <property type="molecule type" value="Transcribed_RNA"/>
</dbReference>
<organism evidence="1">
    <name type="scientific">Anguilla anguilla</name>
    <name type="common">European freshwater eel</name>
    <name type="synonym">Muraena anguilla</name>
    <dbReference type="NCBI Taxonomy" id="7936"/>
    <lineage>
        <taxon>Eukaryota</taxon>
        <taxon>Metazoa</taxon>
        <taxon>Chordata</taxon>
        <taxon>Craniata</taxon>
        <taxon>Vertebrata</taxon>
        <taxon>Euteleostomi</taxon>
        <taxon>Actinopterygii</taxon>
        <taxon>Neopterygii</taxon>
        <taxon>Teleostei</taxon>
        <taxon>Anguilliformes</taxon>
        <taxon>Anguillidae</taxon>
        <taxon>Anguilla</taxon>
    </lineage>
</organism>
<accession>A0A0E9T0W9</accession>
<evidence type="ECO:0008006" key="2">
    <source>
        <dbReference type="Google" id="ProtNLM"/>
    </source>
</evidence>
<dbReference type="InterPro" id="IPR036412">
    <property type="entry name" value="HAD-like_sf"/>
</dbReference>
<reference evidence="1" key="2">
    <citation type="journal article" date="2015" name="Fish Shellfish Immunol.">
        <title>Early steps in the European eel (Anguilla anguilla)-Vibrio vulnificus interaction in the gills: Role of the RtxA13 toxin.</title>
        <authorList>
            <person name="Callol A."/>
            <person name="Pajuelo D."/>
            <person name="Ebbesson L."/>
            <person name="Teles M."/>
            <person name="MacKenzie S."/>
            <person name="Amaro C."/>
        </authorList>
    </citation>
    <scope>NUCLEOTIDE SEQUENCE</scope>
</reference>
<sequence>MSEHFSLSDCDVIGFDLDHTLCRYHLKEPPGLSMTVLPGILWNTRTMIKPADFDSCHMGFLF</sequence>